<dbReference type="EMBL" id="CM045771">
    <property type="protein sequence ID" value="KAI7988282.1"/>
    <property type="molecule type" value="Genomic_DNA"/>
</dbReference>
<name>A0ACC0FJJ0_9ERIC</name>
<accession>A0ACC0FJJ0</accession>
<dbReference type="Proteomes" id="UP001060215">
    <property type="component" value="Chromosome 14"/>
</dbReference>
<reference evidence="1 2" key="1">
    <citation type="journal article" date="2022" name="Plant J.">
        <title>Chromosome-level genome of Camellia lanceoleosa provides a valuable resource for understanding genome evolution and self-incompatibility.</title>
        <authorList>
            <person name="Gong W."/>
            <person name="Xiao S."/>
            <person name="Wang L."/>
            <person name="Liao Z."/>
            <person name="Chang Y."/>
            <person name="Mo W."/>
            <person name="Hu G."/>
            <person name="Li W."/>
            <person name="Zhao G."/>
            <person name="Zhu H."/>
            <person name="Hu X."/>
            <person name="Ji K."/>
            <person name="Xiang X."/>
            <person name="Song Q."/>
            <person name="Yuan D."/>
            <person name="Jin S."/>
            <person name="Zhang L."/>
        </authorList>
    </citation>
    <scope>NUCLEOTIDE SEQUENCE [LARGE SCALE GENOMIC DNA]</scope>
    <source>
        <strain evidence="1">SQ_2022a</strain>
    </source>
</reference>
<protein>
    <submittedName>
        <fullName evidence="1">Uncharacterized protein</fullName>
    </submittedName>
</protein>
<comment type="caution">
    <text evidence="1">The sequence shown here is derived from an EMBL/GenBank/DDBJ whole genome shotgun (WGS) entry which is preliminary data.</text>
</comment>
<organism evidence="1 2">
    <name type="scientific">Camellia lanceoleosa</name>
    <dbReference type="NCBI Taxonomy" id="1840588"/>
    <lineage>
        <taxon>Eukaryota</taxon>
        <taxon>Viridiplantae</taxon>
        <taxon>Streptophyta</taxon>
        <taxon>Embryophyta</taxon>
        <taxon>Tracheophyta</taxon>
        <taxon>Spermatophyta</taxon>
        <taxon>Magnoliopsida</taxon>
        <taxon>eudicotyledons</taxon>
        <taxon>Gunneridae</taxon>
        <taxon>Pentapetalae</taxon>
        <taxon>asterids</taxon>
        <taxon>Ericales</taxon>
        <taxon>Theaceae</taxon>
        <taxon>Camellia</taxon>
    </lineage>
</organism>
<sequence length="101" mass="11381">MTDGSDRDPVLKFRELILFRLRIHFADFLAYIVPSTAGRFTLETACGYEYDRAWEALGPPDFQGPPGAHRAPRDAAVLFQITDLYLLPSCFCGGQSVKQKR</sequence>
<proteinExistence type="predicted"/>
<evidence type="ECO:0000313" key="2">
    <source>
        <dbReference type="Proteomes" id="UP001060215"/>
    </source>
</evidence>
<keyword evidence="2" id="KW-1185">Reference proteome</keyword>
<gene>
    <name evidence="1" type="ORF">LOK49_LG13G00035</name>
</gene>
<evidence type="ECO:0000313" key="1">
    <source>
        <dbReference type="EMBL" id="KAI7988282.1"/>
    </source>
</evidence>